<evidence type="ECO:0000259" key="1">
    <source>
        <dbReference type="Pfam" id="PF18536"/>
    </source>
</evidence>
<sequence>MSTADIRPSTIPGIKRLAKSISGLKGVTHTMALDKAAVVAGYSNFSHALRVLRSSTAAASPTFSTFISVFWRDPKTDKHGTEIIEASLPMPLDGIIPARQYKKARGLWNFKRWASDFIYCQINPESADNAVSMACQAARTLQFMAATGLKPSSKSMPSSLEGRRIPGRDHVSSWFEPAPKRYIFADEPYAASVQKQQQERASWAKRNGWQLAKPRWAGMYFPEGGCELYLLSDPKTGMPVEPLVTALEKAAAPIVPENCKRIVPPAGEYFRSPAEIQQAKAKALKPRQERRPRGSATTVEYQMVMGSGRRPKAKMPVEKHRRVGTLLKDVLSANRHRLGVANRLGSVRSELDNWVQHEHDEKSLSDEVFFDLYYRERSEVPAEEYGIAGRALHISRLQEAQAIIAKEYPDCQPVRALAKKLDLAIKSLTTW</sequence>
<dbReference type="Proteomes" id="UP000239340">
    <property type="component" value="Plasmid pSfreNXT3b"/>
</dbReference>
<proteinExistence type="predicted"/>
<evidence type="ECO:0000313" key="3">
    <source>
        <dbReference type="Proteomes" id="UP000239340"/>
    </source>
</evidence>
<dbReference type="AlphaFoldDB" id="A0A2L0HBL5"/>
<keyword evidence="2" id="KW-0614">Plasmid</keyword>
<feature type="domain" description="DUF5623" evidence="1">
    <location>
        <begin position="309"/>
        <end position="426"/>
    </location>
</feature>
<dbReference type="InterPro" id="IPR040531">
    <property type="entry name" value="DUF5623"/>
</dbReference>
<dbReference type="Pfam" id="PF18536">
    <property type="entry name" value="DUF5623"/>
    <property type="match status" value="1"/>
</dbReference>
<dbReference type="Gene3D" id="1.20.1260.40">
    <property type="match status" value="1"/>
</dbReference>
<dbReference type="EMBL" id="CP024309">
    <property type="protein sequence ID" value="AUX78888.1"/>
    <property type="molecule type" value="Genomic_DNA"/>
</dbReference>
<organism evidence="2 3">
    <name type="scientific">Rhizobium fredii</name>
    <name type="common">Sinorhizobium fredii</name>
    <dbReference type="NCBI Taxonomy" id="380"/>
    <lineage>
        <taxon>Bacteria</taxon>
        <taxon>Pseudomonadati</taxon>
        <taxon>Pseudomonadota</taxon>
        <taxon>Alphaproteobacteria</taxon>
        <taxon>Hyphomicrobiales</taxon>
        <taxon>Rhizobiaceae</taxon>
        <taxon>Sinorhizobium/Ensifer group</taxon>
        <taxon>Sinorhizobium</taxon>
    </lineage>
</organism>
<dbReference type="RefSeq" id="WP_104840495.1">
    <property type="nucleotide sequence ID" value="NZ_CP024309.1"/>
</dbReference>
<name>A0A2L0HBL5_RHIFR</name>
<accession>A0A2L0HBL5</accession>
<geneLocation type="plasmid" evidence="3">
    <name>psfrenxt3b</name>
</geneLocation>
<gene>
    <name evidence="2" type="ORF">NXT3_PB00229</name>
</gene>
<protein>
    <recommendedName>
        <fullName evidence="1">DUF5623 domain-containing protein</fullName>
    </recommendedName>
</protein>
<evidence type="ECO:0000313" key="2">
    <source>
        <dbReference type="EMBL" id="AUX78888.1"/>
    </source>
</evidence>
<reference evidence="2 3" key="1">
    <citation type="submission" date="2017-10" db="EMBL/GenBank/DDBJ databases">
        <title>Analysis of the genome sequences of Rhizobium populations associated to common bean (phaseolus vulgaris).</title>
        <authorList>
            <person name="Bustos P."/>
            <person name="Santamaria R.I."/>
            <person name="Miranda-Sanchez F."/>
            <person name="Perez-Carrascal O."/>
            <person name="Juarez S."/>
            <person name="Lozano L."/>
            <person name="Martinez-Flores I."/>
            <person name="Vinuesa P."/>
            <person name="Martinez-Romero E."/>
            <person name="Cevallos M.A."/>
            <person name="Romero D."/>
            <person name="Davila G."/>
            <person name="Gonzalez V."/>
        </authorList>
    </citation>
    <scope>NUCLEOTIDE SEQUENCE [LARGE SCALE GENOMIC DNA]</scope>
    <source>
        <strain evidence="2 3">NXT3</strain>
        <plasmid evidence="3">Plasmid psfrenxt3b</plasmid>
    </source>
</reference>